<dbReference type="PANTHER" id="PTHR43329">
    <property type="entry name" value="EPOXIDE HYDROLASE"/>
    <property type="match status" value="1"/>
</dbReference>
<dbReference type="SUPFAM" id="SSF53474">
    <property type="entry name" value="alpha/beta-Hydrolases"/>
    <property type="match status" value="1"/>
</dbReference>
<evidence type="ECO:0000313" key="2">
    <source>
        <dbReference type="Proteomes" id="UP001179952"/>
    </source>
</evidence>
<proteinExistence type="predicted"/>
<comment type="caution">
    <text evidence="1">The sequence shown here is derived from an EMBL/GenBank/DDBJ whole genome shotgun (WGS) entry which is preliminary data.</text>
</comment>
<dbReference type="Proteomes" id="UP001179952">
    <property type="component" value="Unassembled WGS sequence"/>
</dbReference>
<reference evidence="1" key="2">
    <citation type="submission" date="2023-06" db="EMBL/GenBank/DDBJ databases">
        <authorList>
            <person name="Ma L."/>
            <person name="Liu K.-W."/>
            <person name="Li Z."/>
            <person name="Hsiao Y.-Y."/>
            <person name="Qi Y."/>
            <person name="Fu T."/>
            <person name="Tang G."/>
            <person name="Zhang D."/>
            <person name="Sun W.-H."/>
            <person name="Liu D.-K."/>
            <person name="Li Y."/>
            <person name="Chen G.-Z."/>
            <person name="Liu X.-D."/>
            <person name="Liao X.-Y."/>
            <person name="Jiang Y.-T."/>
            <person name="Yu X."/>
            <person name="Hao Y."/>
            <person name="Huang J."/>
            <person name="Zhao X.-W."/>
            <person name="Ke S."/>
            <person name="Chen Y.-Y."/>
            <person name="Wu W.-L."/>
            <person name="Hsu J.-L."/>
            <person name="Lin Y.-F."/>
            <person name="Huang M.-D."/>
            <person name="Li C.-Y."/>
            <person name="Huang L."/>
            <person name="Wang Z.-W."/>
            <person name="Zhao X."/>
            <person name="Zhong W.-Y."/>
            <person name="Peng D.-H."/>
            <person name="Ahmad S."/>
            <person name="Lan S."/>
            <person name="Zhang J.-S."/>
            <person name="Tsai W.-C."/>
            <person name="Van De Peer Y."/>
            <person name="Liu Z.-J."/>
        </authorList>
    </citation>
    <scope>NUCLEOTIDE SEQUENCE</scope>
    <source>
        <strain evidence="1">SCP</strain>
        <tissue evidence="1">Leaves</tissue>
    </source>
</reference>
<dbReference type="EMBL" id="JAUJYN010000011">
    <property type="protein sequence ID" value="KAK1260728.1"/>
    <property type="molecule type" value="Genomic_DNA"/>
</dbReference>
<reference evidence="1" key="1">
    <citation type="journal article" date="2023" name="Nat. Commun.">
        <title>Diploid and tetraploid genomes of Acorus and the evolution of monocots.</title>
        <authorList>
            <person name="Ma L."/>
            <person name="Liu K.W."/>
            <person name="Li Z."/>
            <person name="Hsiao Y.Y."/>
            <person name="Qi Y."/>
            <person name="Fu T."/>
            <person name="Tang G.D."/>
            <person name="Zhang D."/>
            <person name="Sun W.H."/>
            <person name="Liu D.K."/>
            <person name="Li Y."/>
            <person name="Chen G.Z."/>
            <person name="Liu X.D."/>
            <person name="Liao X.Y."/>
            <person name="Jiang Y.T."/>
            <person name="Yu X."/>
            <person name="Hao Y."/>
            <person name="Huang J."/>
            <person name="Zhao X.W."/>
            <person name="Ke S."/>
            <person name="Chen Y.Y."/>
            <person name="Wu W.L."/>
            <person name="Hsu J.L."/>
            <person name="Lin Y.F."/>
            <person name="Huang M.D."/>
            <person name="Li C.Y."/>
            <person name="Huang L."/>
            <person name="Wang Z.W."/>
            <person name="Zhao X."/>
            <person name="Zhong W.Y."/>
            <person name="Peng D.H."/>
            <person name="Ahmad S."/>
            <person name="Lan S."/>
            <person name="Zhang J.S."/>
            <person name="Tsai W.C."/>
            <person name="Van de Peer Y."/>
            <person name="Liu Z.J."/>
        </authorList>
    </citation>
    <scope>NUCLEOTIDE SEQUENCE</scope>
    <source>
        <strain evidence="1">SCP</strain>
    </source>
</reference>
<name>A0AAV9A903_ACOGR</name>
<sequence length="77" mass="8462">MIAVADAGYRAIAPDFRGYGLSQAPPEEEEASWSSLVADLLGILDSLSLSKVRPRLEPIIKLITKPHFNRMVEIPSL</sequence>
<accession>A0AAV9A903</accession>
<protein>
    <submittedName>
        <fullName evidence="1">Uncharacterized protein</fullName>
    </submittedName>
</protein>
<evidence type="ECO:0000313" key="1">
    <source>
        <dbReference type="EMBL" id="KAK1260728.1"/>
    </source>
</evidence>
<gene>
    <name evidence="1" type="ORF">QJS04_geneDACA023042</name>
</gene>
<keyword evidence="2" id="KW-1185">Reference proteome</keyword>
<dbReference type="InterPro" id="IPR029058">
    <property type="entry name" value="AB_hydrolase_fold"/>
</dbReference>
<organism evidence="1 2">
    <name type="scientific">Acorus gramineus</name>
    <name type="common">Dwarf sweet flag</name>
    <dbReference type="NCBI Taxonomy" id="55184"/>
    <lineage>
        <taxon>Eukaryota</taxon>
        <taxon>Viridiplantae</taxon>
        <taxon>Streptophyta</taxon>
        <taxon>Embryophyta</taxon>
        <taxon>Tracheophyta</taxon>
        <taxon>Spermatophyta</taxon>
        <taxon>Magnoliopsida</taxon>
        <taxon>Liliopsida</taxon>
        <taxon>Acoraceae</taxon>
        <taxon>Acorus</taxon>
    </lineage>
</organism>
<dbReference type="AlphaFoldDB" id="A0AAV9A903"/>
<dbReference type="Gene3D" id="3.40.50.1820">
    <property type="entry name" value="alpha/beta hydrolase"/>
    <property type="match status" value="1"/>
</dbReference>